<name>A0ABW8LC28_9GAMM</name>
<proteinExistence type="predicted"/>
<dbReference type="PANTHER" id="PTHR43792:SF1">
    <property type="entry name" value="N-ACETYLTRANSFERASE DOMAIN-CONTAINING PROTEIN"/>
    <property type="match status" value="1"/>
</dbReference>
<dbReference type="GO" id="GO:0016746">
    <property type="term" value="F:acyltransferase activity"/>
    <property type="evidence" value="ECO:0007669"/>
    <property type="project" value="UniProtKB-KW"/>
</dbReference>
<keyword evidence="2" id="KW-0808">Transferase</keyword>
<evidence type="ECO:0000259" key="1">
    <source>
        <dbReference type="PROSITE" id="PS51186"/>
    </source>
</evidence>
<dbReference type="EC" id="2.3.-.-" evidence="2"/>
<dbReference type="Pfam" id="PF13302">
    <property type="entry name" value="Acetyltransf_3"/>
    <property type="match status" value="1"/>
</dbReference>
<keyword evidence="2" id="KW-0012">Acyltransferase</keyword>
<gene>
    <name evidence="2" type="ORF">ACI2I3_09245</name>
</gene>
<evidence type="ECO:0000313" key="3">
    <source>
        <dbReference type="Proteomes" id="UP001620234"/>
    </source>
</evidence>
<evidence type="ECO:0000313" key="2">
    <source>
        <dbReference type="EMBL" id="MFK4001518.1"/>
    </source>
</evidence>
<feature type="domain" description="N-acetyltransferase" evidence="1">
    <location>
        <begin position="9"/>
        <end position="181"/>
    </location>
</feature>
<protein>
    <submittedName>
        <fullName evidence="2">GNAT family N-acetyltransferase</fullName>
        <ecNumber evidence="2">2.3.-.-</ecNumber>
    </submittedName>
</protein>
<comment type="caution">
    <text evidence="2">The sequence shown here is derived from an EMBL/GenBank/DDBJ whole genome shotgun (WGS) entry which is preliminary data.</text>
</comment>
<dbReference type="PANTHER" id="PTHR43792">
    <property type="entry name" value="GNAT FAMILY, PUTATIVE (AFU_ORTHOLOGUE AFUA_3G00765)-RELATED-RELATED"/>
    <property type="match status" value="1"/>
</dbReference>
<sequence length="189" mass="21407">MPVIETDRLYLRQWHTSDFAIFAEMNADPEVMHYFPKVLPTTVSNTIAKKCQQLIKDKGWGFWAVSLKDGTEPRDAFIGFVGLNETHADMAFAPAVEIAWRLHKAYWGQGYATEAARAALCFAFTELALDEVVSFTAVINKRSQLIMQRIGMTNTQGNFYHPLLDAKHPLAAHVLYKITRQEWQDAAAT</sequence>
<keyword evidence="3" id="KW-1185">Reference proteome</keyword>
<dbReference type="EMBL" id="JBJDPD010000016">
    <property type="protein sequence ID" value="MFK4001518.1"/>
    <property type="molecule type" value="Genomic_DNA"/>
</dbReference>
<dbReference type="InterPro" id="IPR000182">
    <property type="entry name" value="GNAT_dom"/>
</dbReference>
<accession>A0ABW8LC28</accession>
<organism evidence="2 3">
    <name type="scientific">Psychrobacter namhaensis</name>
    <dbReference type="NCBI Taxonomy" id="292734"/>
    <lineage>
        <taxon>Bacteria</taxon>
        <taxon>Pseudomonadati</taxon>
        <taxon>Pseudomonadota</taxon>
        <taxon>Gammaproteobacteria</taxon>
        <taxon>Moraxellales</taxon>
        <taxon>Moraxellaceae</taxon>
        <taxon>Psychrobacter</taxon>
    </lineage>
</organism>
<dbReference type="InterPro" id="IPR051531">
    <property type="entry name" value="N-acetyltransferase"/>
</dbReference>
<dbReference type="SUPFAM" id="SSF55729">
    <property type="entry name" value="Acyl-CoA N-acyltransferases (Nat)"/>
    <property type="match status" value="1"/>
</dbReference>
<reference evidence="2 3" key="1">
    <citation type="submission" date="2024-11" db="EMBL/GenBank/DDBJ databases">
        <title>The Natural Products Discovery Center: Release of the First 8490 Sequenced Strains for Exploring Actinobacteria Biosynthetic Diversity.</title>
        <authorList>
            <person name="Kalkreuter E."/>
            <person name="Kautsar S.A."/>
            <person name="Yang D."/>
            <person name="Bader C.D."/>
            <person name="Teijaro C.N."/>
            <person name="Fluegel L."/>
            <person name="Davis C.M."/>
            <person name="Simpson J.R."/>
            <person name="Lauterbach L."/>
            <person name="Steele A.D."/>
            <person name="Gui C."/>
            <person name="Meng S."/>
            <person name="Li G."/>
            <person name="Viehrig K."/>
            <person name="Ye F."/>
            <person name="Su P."/>
            <person name="Kiefer A.F."/>
            <person name="Nichols A."/>
            <person name="Cepeda A.J."/>
            <person name="Yan W."/>
            <person name="Fan B."/>
            <person name="Jiang Y."/>
            <person name="Adhikari A."/>
            <person name="Zheng C.-J."/>
            <person name="Schuster L."/>
            <person name="Cowan T.M."/>
            <person name="Smanski M.J."/>
            <person name="Chevrette M.G."/>
            <person name="De Carvalho L.P.S."/>
            <person name="Shen B."/>
        </authorList>
    </citation>
    <scope>NUCLEOTIDE SEQUENCE [LARGE SCALE GENOMIC DNA]</scope>
    <source>
        <strain evidence="2 3">NPDC077433</strain>
    </source>
</reference>
<dbReference type="Proteomes" id="UP001620234">
    <property type="component" value="Unassembled WGS sequence"/>
</dbReference>
<dbReference type="RefSeq" id="WP_193005426.1">
    <property type="nucleotide sequence ID" value="NZ_JABUZJ010000031.1"/>
</dbReference>
<dbReference type="PROSITE" id="PS51186">
    <property type="entry name" value="GNAT"/>
    <property type="match status" value="1"/>
</dbReference>
<dbReference type="InterPro" id="IPR016181">
    <property type="entry name" value="Acyl_CoA_acyltransferase"/>
</dbReference>
<dbReference type="Gene3D" id="3.40.630.30">
    <property type="match status" value="1"/>
</dbReference>